<dbReference type="Pfam" id="PF06136">
    <property type="entry name" value="SOK"/>
    <property type="match status" value="1"/>
</dbReference>
<keyword evidence="10" id="KW-0539">Nucleus</keyword>
<dbReference type="InterPro" id="IPR015300">
    <property type="entry name" value="DNA-bd_pseudobarrel_sf"/>
</dbReference>
<reference evidence="14 15" key="1">
    <citation type="journal article" date="2021" name="BMC Genomics">
        <title>Datura genome reveals duplications of psychoactive alkaloid biosynthetic genes and high mutation rate following tissue culture.</title>
        <authorList>
            <person name="Rajewski A."/>
            <person name="Carter-House D."/>
            <person name="Stajich J."/>
            <person name="Litt A."/>
        </authorList>
    </citation>
    <scope>NUCLEOTIDE SEQUENCE [LARGE SCALE GENOMIC DNA]</scope>
    <source>
        <strain evidence="14">AR-01</strain>
    </source>
</reference>
<evidence type="ECO:0000256" key="3">
    <source>
        <dbReference type="ARBA" id="ARBA00022473"/>
    </source>
</evidence>
<feature type="domain" description="TF-B3" evidence="13">
    <location>
        <begin position="198"/>
        <end position="276"/>
    </location>
</feature>
<accession>A0ABS8SMX2</accession>
<dbReference type="EMBL" id="JACEIK010000636">
    <property type="protein sequence ID" value="MCD7460120.1"/>
    <property type="molecule type" value="Genomic_DNA"/>
</dbReference>
<organism evidence="14 15">
    <name type="scientific">Datura stramonium</name>
    <name type="common">Jimsonweed</name>
    <name type="synonym">Common thornapple</name>
    <dbReference type="NCBI Taxonomy" id="4076"/>
    <lineage>
        <taxon>Eukaryota</taxon>
        <taxon>Viridiplantae</taxon>
        <taxon>Streptophyta</taxon>
        <taxon>Embryophyta</taxon>
        <taxon>Tracheophyta</taxon>
        <taxon>Spermatophyta</taxon>
        <taxon>Magnoliopsida</taxon>
        <taxon>eudicotyledons</taxon>
        <taxon>Gunneridae</taxon>
        <taxon>Pentapetalae</taxon>
        <taxon>asterids</taxon>
        <taxon>lamiids</taxon>
        <taxon>Solanales</taxon>
        <taxon>Solanaceae</taxon>
        <taxon>Solanoideae</taxon>
        <taxon>Datureae</taxon>
        <taxon>Datura</taxon>
    </lineage>
</organism>
<evidence type="ECO:0000256" key="1">
    <source>
        <dbReference type="ARBA" id="ARBA00004123"/>
    </source>
</evidence>
<dbReference type="SUPFAM" id="SSF101936">
    <property type="entry name" value="DNA-binding pseudobarrel domain"/>
    <property type="match status" value="2"/>
</dbReference>
<evidence type="ECO:0000256" key="10">
    <source>
        <dbReference type="ARBA" id="ARBA00023242"/>
    </source>
</evidence>
<proteinExistence type="inferred from homology"/>
<evidence type="ECO:0000256" key="4">
    <source>
        <dbReference type="ARBA" id="ARBA00022475"/>
    </source>
</evidence>
<keyword evidence="3" id="KW-0217">Developmental protein</keyword>
<gene>
    <name evidence="14" type="ORF">HAX54_042912</name>
</gene>
<evidence type="ECO:0000259" key="13">
    <source>
        <dbReference type="PROSITE" id="PS50863"/>
    </source>
</evidence>
<evidence type="ECO:0000256" key="12">
    <source>
        <dbReference type="ARBA" id="ARBA00024211"/>
    </source>
</evidence>
<dbReference type="Pfam" id="PF02362">
    <property type="entry name" value="B3"/>
    <property type="match status" value="2"/>
</dbReference>
<keyword evidence="11" id="KW-0131">Cell cycle</keyword>
<keyword evidence="8" id="KW-0472">Membrane</keyword>
<dbReference type="PROSITE" id="PS50863">
    <property type="entry name" value="B3"/>
    <property type="match status" value="1"/>
</dbReference>
<dbReference type="InterPro" id="IPR003340">
    <property type="entry name" value="B3_DNA-bd"/>
</dbReference>
<keyword evidence="4" id="KW-1003">Cell membrane</keyword>
<keyword evidence="9" id="KW-0804">Transcription</keyword>
<keyword evidence="6" id="KW-0805">Transcription regulation</keyword>
<dbReference type="InterPro" id="IPR048351">
    <property type="entry name" value="SOK_DIX"/>
</dbReference>
<dbReference type="SMART" id="SM01019">
    <property type="entry name" value="B3"/>
    <property type="match status" value="2"/>
</dbReference>
<comment type="caution">
    <text evidence="14">The sequence shown here is derived from an EMBL/GenBank/DDBJ whole genome shotgun (WGS) entry which is preliminary data.</text>
</comment>
<comment type="similarity">
    <text evidence="12">Belongs to the SOSEKI family.</text>
</comment>
<evidence type="ECO:0000256" key="8">
    <source>
        <dbReference type="ARBA" id="ARBA00023136"/>
    </source>
</evidence>
<evidence type="ECO:0000313" key="14">
    <source>
        <dbReference type="EMBL" id="MCD7460120.1"/>
    </source>
</evidence>
<evidence type="ECO:0000313" key="15">
    <source>
        <dbReference type="Proteomes" id="UP000823775"/>
    </source>
</evidence>
<evidence type="ECO:0000256" key="6">
    <source>
        <dbReference type="ARBA" id="ARBA00023015"/>
    </source>
</evidence>
<evidence type="ECO:0000256" key="11">
    <source>
        <dbReference type="ARBA" id="ARBA00023306"/>
    </source>
</evidence>
<keyword evidence="5" id="KW-0132">Cell division</keyword>
<evidence type="ECO:0000256" key="5">
    <source>
        <dbReference type="ARBA" id="ARBA00022618"/>
    </source>
</evidence>
<sequence length="422" mass="48743">MTSFLVATIIKIYIYIIIRQVNSVHAQKLLFSGTAAIEKEIRLMEGQNQGGAEVRRLHIIYFLSRKGRIEHPHLIRVHHFSRNGIRLRDVKRWLGELRGKDMAESFAWSYKRKYKTGYVWQDLLDEDLITPISDNEYVLKGSEIPSITPIKGKIVTLRLSQRKKVNDKMVTPIEHVSIPDNLPEFFKIYHPEICYPQLRIPPAFLKFFNGDIPSISVLEDLAARFWKVIVEKNDRDFFFTEGWPDFVLENNLEYGDFLTFSYSGNSKFYVKIYGKNGSLKQDVPALKEPQLVPLDEENVQQKGVAAQPADQTLNGSRDLVASVTSFEVVIRASHLRRSRLNFPAAFGNRYLMRKQPLKATLRTDSGSWTVVASCYDRLELREGMHKFIADNALRVNDVCRFKVIDDEKLILEVCIMRQAQVT</sequence>
<comment type="subcellular location">
    <subcellularLocation>
        <location evidence="2">Cell membrane</location>
        <topology evidence="2">Peripheral membrane protein</topology>
        <orientation evidence="2">Cytoplasmic side</orientation>
    </subcellularLocation>
    <subcellularLocation>
        <location evidence="1">Nucleus</location>
    </subcellularLocation>
</comment>
<protein>
    <recommendedName>
        <fullName evidence="13">TF-B3 domain-containing protein</fullName>
    </recommendedName>
</protein>
<dbReference type="Gene3D" id="2.40.330.10">
    <property type="entry name" value="DNA-binding pseudobarrel domain"/>
    <property type="match status" value="2"/>
</dbReference>
<keyword evidence="15" id="KW-1185">Reference proteome</keyword>
<keyword evidence="7" id="KW-0238">DNA-binding</keyword>
<dbReference type="InterPro" id="IPR010369">
    <property type="entry name" value="SOK"/>
</dbReference>
<dbReference type="Proteomes" id="UP000823775">
    <property type="component" value="Unassembled WGS sequence"/>
</dbReference>
<dbReference type="PANTHER" id="PTHR31083">
    <property type="entry name" value="UPSTREAM OF FLC PROTEIN (DUF966)"/>
    <property type="match status" value="1"/>
</dbReference>
<dbReference type="CDD" id="cd10017">
    <property type="entry name" value="B3_DNA"/>
    <property type="match status" value="2"/>
</dbReference>
<evidence type="ECO:0000256" key="7">
    <source>
        <dbReference type="ARBA" id="ARBA00023125"/>
    </source>
</evidence>
<name>A0ABS8SMX2_DATST</name>
<evidence type="ECO:0000256" key="2">
    <source>
        <dbReference type="ARBA" id="ARBA00004413"/>
    </source>
</evidence>
<dbReference type="PANTHER" id="PTHR31083:SF5">
    <property type="entry name" value="PROTEIN SOSEKI 1"/>
    <property type="match status" value="1"/>
</dbReference>
<evidence type="ECO:0000256" key="9">
    <source>
        <dbReference type="ARBA" id="ARBA00023163"/>
    </source>
</evidence>